<evidence type="ECO:0000313" key="1">
    <source>
        <dbReference type="EMBL" id="KAK7741026.1"/>
    </source>
</evidence>
<name>A0AAN9YFP7_9PEZI</name>
<comment type="caution">
    <text evidence="1">The sequence shown here is derived from an EMBL/GenBank/DDBJ whole genome shotgun (WGS) entry which is preliminary data.</text>
</comment>
<evidence type="ECO:0000313" key="2">
    <source>
        <dbReference type="Proteomes" id="UP001320245"/>
    </source>
</evidence>
<protein>
    <submittedName>
        <fullName evidence="1">Uncharacterized protein</fullName>
    </submittedName>
</protein>
<proteinExistence type="predicted"/>
<accession>A0AAN9YFP7</accession>
<sequence>MALVQVTKKNSLYVNRLYTRRIQGYKEEESALRDFKVKEGETKRHMLRITPQAERPFFDPGL</sequence>
<gene>
    <name evidence="1" type="ORF">SLS53_005090</name>
</gene>
<organism evidence="1 2">
    <name type="scientific">Cytospora paraplurivora</name>
    <dbReference type="NCBI Taxonomy" id="2898453"/>
    <lineage>
        <taxon>Eukaryota</taxon>
        <taxon>Fungi</taxon>
        <taxon>Dikarya</taxon>
        <taxon>Ascomycota</taxon>
        <taxon>Pezizomycotina</taxon>
        <taxon>Sordariomycetes</taxon>
        <taxon>Sordariomycetidae</taxon>
        <taxon>Diaporthales</taxon>
        <taxon>Cytosporaceae</taxon>
        <taxon>Cytospora</taxon>
    </lineage>
</organism>
<dbReference type="AlphaFoldDB" id="A0AAN9YFP7"/>
<reference evidence="1 2" key="1">
    <citation type="journal article" date="2023" name="PLoS ONE">
        <title>Cytospora paraplurivora sp. nov. isolated from orchards with fruit tree decline syndrome in Ontario, Canada.</title>
        <authorList>
            <person name="Ilyukhin E."/>
            <person name="Nguyen H.D.T."/>
            <person name="Castle A.J."/>
            <person name="Ellouze W."/>
        </authorList>
    </citation>
    <scope>NUCLEOTIDE SEQUENCE [LARGE SCALE GENOMIC DNA]</scope>
    <source>
        <strain evidence="1 2">FDS-564</strain>
    </source>
</reference>
<dbReference type="Proteomes" id="UP001320245">
    <property type="component" value="Unassembled WGS sequence"/>
</dbReference>
<dbReference type="EMBL" id="JAJSPL020000018">
    <property type="protein sequence ID" value="KAK7741026.1"/>
    <property type="molecule type" value="Genomic_DNA"/>
</dbReference>
<keyword evidence="2" id="KW-1185">Reference proteome</keyword>